<evidence type="ECO:0000313" key="1">
    <source>
        <dbReference type="EMBL" id="RIY34834.1"/>
    </source>
</evidence>
<dbReference type="EMBL" id="NRJG01000169">
    <property type="protein sequence ID" value="RIY34834.1"/>
    <property type="molecule type" value="Genomic_DNA"/>
</dbReference>
<reference evidence="1 2" key="1">
    <citation type="submission" date="2017-08" db="EMBL/GenBank/DDBJ databases">
        <title>Reclassification of Bisgaard taxon 37 and 44.</title>
        <authorList>
            <person name="Christensen H."/>
        </authorList>
    </citation>
    <scope>NUCLEOTIDE SEQUENCE [LARGE SCALE GENOMIC DNA]</scope>
    <source>
        <strain evidence="1 2">111</strain>
    </source>
</reference>
<gene>
    <name evidence="1" type="ORF">CKF58_07590</name>
</gene>
<dbReference type="RefSeq" id="WP_119532583.1">
    <property type="nucleotide sequence ID" value="NZ_JBHSSP010000013.1"/>
</dbReference>
<sequence>MELRYITELSLNHYTERLQQVLNAVPPASLLVVYLPANFCQQSLAQEYLLKLSAWQEQANTESAVQLLLAWQKIQLATIKQSFVPATVSDTDSVKDAVNTLYVIYKASEEQVQIQQFTPELSELVSPATYSKFIAPEYLNACQYLFTYLPYLELQRALVKYIAKSKSIHQVVPPLEEAITQDLQQPPFISRGFNVYGQYLTTDYVNHQVIAALQFFAQDKISNHKLATDELATNELANNDLNKNNFAANDLPINNLEVNKEARGNEMINKSSITLDHFYLSWLLQQKSLSLSYGQQRLLQHNAETLALGINNFWQQTGYNTTSVQINKLLVQHSANFNLNAQSISSKVQKFTLETPQLALSQFLAKKSREQNLLTEQENQHSSLSLSKIFNANLLHLNQQENTLPQQVHSYLEKKGLVNSDNAPLLEIYQQYLTNQRNDFVDFTQQGITLTLTTSNDQQVNYQARIARVLALTKPQTKEVQTVKHQQKERKRGTNATNNYDHLLYELNNNQQQVSIEAQPTLEQDLDNLEKLQQHLIAALRPNITLLHPLVSTLVNAASILDIDFKELQVTLKQIYPEFMLQKNNKHLAALSQHLQTEQIPTTWQLYRYIAKVLLGLDTAEQFLPTISTAFADLPTKVAQLKSDFSSLTLQTAKYYCQIKLLNPSLEVNVHSLLLENMPVVITVGVVNSPIQITDTILIADNHVLRKCLTSNCASNLALLNGLR</sequence>
<comment type="caution">
    <text evidence="1">The sequence shown here is derived from an EMBL/GenBank/DDBJ whole genome shotgun (WGS) entry which is preliminary data.</text>
</comment>
<evidence type="ECO:0000313" key="2">
    <source>
        <dbReference type="Proteomes" id="UP000265916"/>
    </source>
</evidence>
<dbReference type="Proteomes" id="UP000265916">
    <property type="component" value="Unassembled WGS sequence"/>
</dbReference>
<organism evidence="1 2">
    <name type="scientific">Psittacicella hinzii</name>
    <dbReference type="NCBI Taxonomy" id="2028575"/>
    <lineage>
        <taxon>Bacteria</taxon>
        <taxon>Pseudomonadati</taxon>
        <taxon>Pseudomonadota</taxon>
        <taxon>Gammaproteobacteria</taxon>
        <taxon>Pasteurellales</taxon>
        <taxon>Psittacicellaceae</taxon>
        <taxon>Psittacicella</taxon>
    </lineage>
</organism>
<proteinExistence type="predicted"/>
<name>A0A3A1YF33_9GAMM</name>
<keyword evidence="2" id="KW-1185">Reference proteome</keyword>
<dbReference type="AlphaFoldDB" id="A0A3A1YF33"/>
<dbReference type="OrthoDB" id="5674548at2"/>
<protein>
    <submittedName>
        <fullName evidence="1">Uncharacterized protein</fullName>
    </submittedName>
</protein>
<accession>A0A3A1YF33</accession>